<accession>A0A6C0JGX5</accession>
<protein>
    <submittedName>
        <fullName evidence="1">Uncharacterized protein</fullName>
    </submittedName>
</protein>
<organism evidence="1">
    <name type="scientific">viral metagenome</name>
    <dbReference type="NCBI Taxonomy" id="1070528"/>
    <lineage>
        <taxon>unclassified sequences</taxon>
        <taxon>metagenomes</taxon>
        <taxon>organismal metagenomes</taxon>
    </lineage>
</organism>
<reference evidence="1" key="1">
    <citation type="journal article" date="2020" name="Nature">
        <title>Giant virus diversity and host interactions through global metagenomics.</title>
        <authorList>
            <person name="Schulz F."/>
            <person name="Roux S."/>
            <person name="Paez-Espino D."/>
            <person name="Jungbluth S."/>
            <person name="Walsh D.A."/>
            <person name="Denef V.J."/>
            <person name="McMahon K.D."/>
            <person name="Konstantinidis K.T."/>
            <person name="Eloe-Fadrosh E.A."/>
            <person name="Kyrpides N.C."/>
            <person name="Woyke T."/>
        </authorList>
    </citation>
    <scope>NUCLEOTIDE SEQUENCE</scope>
    <source>
        <strain evidence="1">GVMAG-M-3300027708-5</strain>
    </source>
</reference>
<proteinExistence type="predicted"/>
<sequence>MTRKNIQATIATAILNEVNYVINANDAKNAMVVNGVIKQKVINMRDGVITVANQNADSVKTNQNGTEGTEGT</sequence>
<evidence type="ECO:0000313" key="1">
    <source>
        <dbReference type="EMBL" id="QHU04839.1"/>
    </source>
</evidence>
<dbReference type="AlphaFoldDB" id="A0A6C0JGX5"/>
<name>A0A6C0JGX5_9ZZZZ</name>
<dbReference type="EMBL" id="MN740404">
    <property type="protein sequence ID" value="QHU04839.1"/>
    <property type="molecule type" value="Genomic_DNA"/>
</dbReference>